<dbReference type="AlphaFoldDB" id="A0A0A2TAX3"/>
<protein>
    <submittedName>
        <fullName evidence="5">LacI family transcriptional regulator</fullName>
    </submittedName>
</protein>
<dbReference type="PANTHER" id="PTHR30146">
    <property type="entry name" value="LACI-RELATED TRANSCRIPTIONAL REPRESSOR"/>
    <property type="match status" value="1"/>
</dbReference>
<name>A0A0A2TAX3_9BACI</name>
<dbReference type="CDD" id="cd06286">
    <property type="entry name" value="PBP1_CcpB-like"/>
    <property type="match status" value="1"/>
</dbReference>
<dbReference type="SMART" id="SM00354">
    <property type="entry name" value="HTH_LACI"/>
    <property type="match status" value="1"/>
</dbReference>
<dbReference type="CDD" id="cd01392">
    <property type="entry name" value="HTH_LacI"/>
    <property type="match status" value="1"/>
</dbReference>
<dbReference type="PROSITE" id="PS50932">
    <property type="entry name" value="HTH_LACI_2"/>
    <property type="match status" value="1"/>
</dbReference>
<dbReference type="EMBL" id="AVBF01000057">
    <property type="protein sequence ID" value="KGP71568.1"/>
    <property type="molecule type" value="Genomic_DNA"/>
</dbReference>
<evidence type="ECO:0000256" key="3">
    <source>
        <dbReference type="ARBA" id="ARBA00023163"/>
    </source>
</evidence>
<dbReference type="GO" id="GO:0000976">
    <property type="term" value="F:transcription cis-regulatory region binding"/>
    <property type="evidence" value="ECO:0007669"/>
    <property type="project" value="TreeGrafter"/>
</dbReference>
<reference evidence="5 6" key="1">
    <citation type="journal article" date="2015" name="Stand. Genomic Sci.">
        <title>High quality draft genome sequence of the moderately halophilic bacterium Pontibacillus yanchengensis Y32(T) and comparison among Pontibacillus genomes.</title>
        <authorList>
            <person name="Huang J."/>
            <person name="Qiao Z.X."/>
            <person name="Tang J.W."/>
            <person name="Wang G."/>
        </authorList>
    </citation>
    <scope>NUCLEOTIDE SEQUENCE [LARGE SCALE GENOMIC DNA]</scope>
    <source>
        <strain evidence="5 6">Y32</strain>
    </source>
</reference>
<evidence type="ECO:0000256" key="1">
    <source>
        <dbReference type="ARBA" id="ARBA00023015"/>
    </source>
</evidence>
<dbReference type="InterPro" id="IPR000843">
    <property type="entry name" value="HTH_LacI"/>
</dbReference>
<dbReference type="Gene3D" id="3.40.50.2300">
    <property type="match status" value="2"/>
</dbReference>
<dbReference type="SUPFAM" id="SSF47413">
    <property type="entry name" value="lambda repressor-like DNA-binding domains"/>
    <property type="match status" value="1"/>
</dbReference>
<proteinExistence type="predicted"/>
<organism evidence="5 6">
    <name type="scientific">Pontibacillus yanchengensis Y32</name>
    <dbReference type="NCBI Taxonomy" id="1385514"/>
    <lineage>
        <taxon>Bacteria</taxon>
        <taxon>Bacillati</taxon>
        <taxon>Bacillota</taxon>
        <taxon>Bacilli</taxon>
        <taxon>Bacillales</taxon>
        <taxon>Bacillaceae</taxon>
        <taxon>Pontibacillus</taxon>
    </lineage>
</organism>
<evidence type="ECO:0000259" key="4">
    <source>
        <dbReference type="PROSITE" id="PS50932"/>
    </source>
</evidence>
<keyword evidence="1" id="KW-0805">Transcription regulation</keyword>
<evidence type="ECO:0000313" key="6">
    <source>
        <dbReference type="Proteomes" id="UP000030147"/>
    </source>
</evidence>
<dbReference type="eggNOG" id="COG1609">
    <property type="taxonomic scope" value="Bacteria"/>
</dbReference>
<sequence>MPTIEDVARHAGLSRTTVSRVINDQPYVCDEKRQRVVGAMRDLGYVPNSSARRLRSQKTETIAILLPRITNPFFSHMIEAMEKKASEWGYQVIICQTHYSSQKELDYLELLRTKQVDGMIMTSVHNEWSAIEEYLPSGPIVLCNENIEEANTSIIYIDQQEAAYDATTHLIEQGCEKLAFLSGGMDSSIALSRRRGFMKAVQQYNVSFVEHDDFNQAVDVESGREIFQSIQQEDATIDGIFTGSDEVAAGIIYEAMNNGVSIPDDLAVVGFDNQTISKLMNPSITTVEQPVVEMAEKCVEILIQQIEQRGRHKREDYIFPHTLKKRTSTTKPMAIPM</sequence>
<dbReference type="OrthoDB" id="9798934at2"/>
<dbReference type="Proteomes" id="UP000030147">
    <property type="component" value="Unassembled WGS sequence"/>
</dbReference>
<gene>
    <name evidence="5" type="ORF">N782_18190</name>
</gene>
<dbReference type="PRINTS" id="PR00036">
    <property type="entry name" value="HTHLACI"/>
</dbReference>
<dbReference type="Gene3D" id="1.10.260.40">
    <property type="entry name" value="lambda repressor-like DNA-binding domains"/>
    <property type="match status" value="1"/>
</dbReference>
<dbReference type="Pfam" id="PF00356">
    <property type="entry name" value="LacI"/>
    <property type="match status" value="1"/>
</dbReference>
<dbReference type="STRING" id="1385514.N782_18190"/>
<dbReference type="Pfam" id="PF00532">
    <property type="entry name" value="Peripla_BP_1"/>
    <property type="match status" value="1"/>
</dbReference>
<dbReference type="GO" id="GO:0003700">
    <property type="term" value="F:DNA-binding transcription factor activity"/>
    <property type="evidence" value="ECO:0007669"/>
    <property type="project" value="TreeGrafter"/>
</dbReference>
<dbReference type="InterPro" id="IPR001761">
    <property type="entry name" value="Peripla_BP/Lac1_sug-bd_dom"/>
</dbReference>
<keyword evidence="6" id="KW-1185">Reference proteome</keyword>
<dbReference type="RefSeq" id="WP_036822552.1">
    <property type="nucleotide sequence ID" value="NZ_AVBF01000057.1"/>
</dbReference>
<comment type="caution">
    <text evidence="5">The sequence shown here is derived from an EMBL/GenBank/DDBJ whole genome shotgun (WGS) entry which is preliminary data.</text>
</comment>
<dbReference type="InterPro" id="IPR028082">
    <property type="entry name" value="Peripla_BP_I"/>
</dbReference>
<dbReference type="SUPFAM" id="SSF53822">
    <property type="entry name" value="Periplasmic binding protein-like I"/>
    <property type="match status" value="1"/>
</dbReference>
<feature type="domain" description="HTH lacI-type" evidence="4">
    <location>
        <begin position="2"/>
        <end position="56"/>
    </location>
</feature>
<evidence type="ECO:0000256" key="2">
    <source>
        <dbReference type="ARBA" id="ARBA00023125"/>
    </source>
</evidence>
<keyword evidence="2" id="KW-0238">DNA-binding</keyword>
<dbReference type="PANTHER" id="PTHR30146:SF136">
    <property type="entry name" value="NTD BIOSYNTHESIS OPERON REGULATOR NTDR"/>
    <property type="match status" value="1"/>
</dbReference>
<accession>A0A0A2TAX3</accession>
<evidence type="ECO:0000313" key="5">
    <source>
        <dbReference type="EMBL" id="KGP71568.1"/>
    </source>
</evidence>
<dbReference type="InterPro" id="IPR010982">
    <property type="entry name" value="Lambda_DNA-bd_dom_sf"/>
</dbReference>
<keyword evidence="3" id="KW-0804">Transcription</keyword>